<evidence type="ECO:0000313" key="1">
    <source>
        <dbReference type="EMBL" id="SVB22407.1"/>
    </source>
</evidence>
<dbReference type="EMBL" id="UINC01033317">
    <property type="protein sequence ID" value="SVB22407.1"/>
    <property type="molecule type" value="Genomic_DNA"/>
</dbReference>
<reference evidence="1" key="1">
    <citation type="submission" date="2018-05" db="EMBL/GenBank/DDBJ databases">
        <authorList>
            <person name="Lanie J.A."/>
            <person name="Ng W.-L."/>
            <person name="Kazmierczak K.M."/>
            <person name="Andrzejewski T.M."/>
            <person name="Davidsen T.M."/>
            <person name="Wayne K.J."/>
            <person name="Tettelin H."/>
            <person name="Glass J.I."/>
            <person name="Rusch D."/>
            <person name="Podicherti R."/>
            <person name="Tsui H.-C.T."/>
            <person name="Winkler M.E."/>
        </authorList>
    </citation>
    <scope>NUCLEOTIDE SEQUENCE</scope>
</reference>
<protein>
    <submittedName>
        <fullName evidence="1">Uncharacterized protein</fullName>
    </submittedName>
</protein>
<name>A0A382CAN5_9ZZZZ</name>
<proteinExistence type="predicted"/>
<gene>
    <name evidence="1" type="ORF">METZ01_LOCUS175261</name>
</gene>
<accession>A0A382CAN5</accession>
<feature type="non-terminal residue" evidence="1">
    <location>
        <position position="36"/>
    </location>
</feature>
<sequence length="36" mass="4154">MFHSQELERSVYYLTLNLAEEVGVEPTRRLLSISTA</sequence>
<dbReference type="AlphaFoldDB" id="A0A382CAN5"/>
<organism evidence="1">
    <name type="scientific">marine metagenome</name>
    <dbReference type="NCBI Taxonomy" id="408172"/>
    <lineage>
        <taxon>unclassified sequences</taxon>
        <taxon>metagenomes</taxon>
        <taxon>ecological metagenomes</taxon>
    </lineage>
</organism>